<dbReference type="Proteomes" id="UP000813420">
    <property type="component" value="Unassembled WGS sequence"/>
</dbReference>
<dbReference type="AlphaFoldDB" id="A0A9D2VXL5"/>
<reference evidence="1" key="1">
    <citation type="journal article" date="2021" name="PeerJ">
        <title>Extensive microbial diversity within the chicken gut microbiome revealed by metagenomics and culture.</title>
        <authorList>
            <person name="Gilroy R."/>
            <person name="Ravi A."/>
            <person name="Getino M."/>
            <person name="Pursley I."/>
            <person name="Horton D.L."/>
            <person name="Alikhan N.F."/>
            <person name="Baker D."/>
            <person name="Gharbi K."/>
            <person name="Hall N."/>
            <person name="Watson M."/>
            <person name="Adriaenssens E.M."/>
            <person name="Foster-Nyarko E."/>
            <person name="Jarju S."/>
            <person name="Secka A."/>
            <person name="Antonio M."/>
            <person name="Oren A."/>
            <person name="Chaudhuri R.R."/>
            <person name="La Ragione R."/>
            <person name="Hildebrand F."/>
            <person name="Pallen M.J."/>
        </authorList>
    </citation>
    <scope>NUCLEOTIDE SEQUENCE</scope>
    <source>
        <strain evidence="1">USAMLcec4-12693</strain>
    </source>
</reference>
<dbReference type="NCBIfam" id="TIGR01909">
    <property type="entry name" value="C_GCAxxG_C_C"/>
    <property type="match status" value="1"/>
</dbReference>
<name>A0A9D2VXL5_9FIRM</name>
<reference evidence="1" key="2">
    <citation type="submission" date="2021-09" db="EMBL/GenBank/DDBJ databases">
        <authorList>
            <person name="Gilroy R."/>
        </authorList>
    </citation>
    <scope>NUCLEOTIDE SEQUENCE</scope>
    <source>
        <strain evidence="1">USAMLcec4-12693</strain>
    </source>
</reference>
<dbReference type="EMBL" id="DYXE01000062">
    <property type="protein sequence ID" value="HJH50045.1"/>
    <property type="molecule type" value="Genomic_DNA"/>
</dbReference>
<dbReference type="Pfam" id="PF09719">
    <property type="entry name" value="C_GCAxxG_C_C"/>
    <property type="match status" value="1"/>
</dbReference>
<sequence>MTQEEIRELFIQGIDCSQVVTGRFADRMGMEEDDARKMSSCFGGGMMCGETCGAVTGALMVIGMNFGHSRKGDQEQKQIMSEKVAEFKRLFLEKYPSCMCRELLGHDISKPGEMDKVMEKGLLLQFCPEVVDDTIRILEKIL</sequence>
<comment type="caution">
    <text evidence="1">The sequence shown here is derived from an EMBL/GenBank/DDBJ whole genome shotgun (WGS) entry which is preliminary data.</text>
</comment>
<proteinExistence type="predicted"/>
<evidence type="ECO:0000313" key="1">
    <source>
        <dbReference type="EMBL" id="HJH50045.1"/>
    </source>
</evidence>
<dbReference type="InterPro" id="IPR010181">
    <property type="entry name" value="CGCAxxGCC_motif"/>
</dbReference>
<organism evidence="1 2">
    <name type="scientific">Merdimonas faecis</name>
    <dbReference type="NCBI Taxonomy" id="1653435"/>
    <lineage>
        <taxon>Bacteria</taxon>
        <taxon>Bacillati</taxon>
        <taxon>Bacillota</taxon>
        <taxon>Clostridia</taxon>
        <taxon>Lachnospirales</taxon>
        <taxon>Lachnospiraceae</taxon>
        <taxon>Merdimonas</taxon>
    </lineage>
</organism>
<accession>A0A9D2VXL5</accession>
<dbReference type="RefSeq" id="WP_277272164.1">
    <property type="nucleotide sequence ID" value="NZ_DYXE01000062.1"/>
</dbReference>
<evidence type="ECO:0000313" key="2">
    <source>
        <dbReference type="Proteomes" id="UP000813420"/>
    </source>
</evidence>
<protein>
    <submittedName>
        <fullName evidence="1">C-GCAxxG-C-C family protein</fullName>
    </submittedName>
</protein>
<gene>
    <name evidence="1" type="ORF">K8V39_07260</name>
</gene>